<dbReference type="AlphaFoldDB" id="A0A8J2E4A5"/>
<keyword evidence="2" id="KW-0547">Nucleotide-binding</keyword>
<keyword evidence="3" id="KW-0067">ATP-binding</keyword>
<accession>A0A8J2E4A5</accession>
<dbReference type="GO" id="GO:0005524">
    <property type="term" value="F:ATP binding"/>
    <property type="evidence" value="ECO:0007669"/>
    <property type="project" value="UniProtKB-KW"/>
</dbReference>
<dbReference type="SUPFAM" id="SSF90123">
    <property type="entry name" value="ABC transporter transmembrane region"/>
    <property type="match status" value="1"/>
</dbReference>
<keyword evidence="7" id="KW-1185">Reference proteome</keyword>
<evidence type="ECO:0000256" key="2">
    <source>
        <dbReference type="ARBA" id="ARBA00022741"/>
    </source>
</evidence>
<evidence type="ECO:0000313" key="7">
    <source>
        <dbReference type="Proteomes" id="UP000786811"/>
    </source>
</evidence>
<dbReference type="OrthoDB" id="6500128at2759"/>
<reference evidence="6" key="1">
    <citation type="submission" date="2021-04" db="EMBL/GenBank/DDBJ databases">
        <authorList>
            <person name="Chebbi M.A.C M."/>
        </authorList>
    </citation>
    <scope>NUCLEOTIDE SEQUENCE</scope>
</reference>
<dbReference type="PANTHER" id="PTHR24223">
    <property type="entry name" value="ATP-BINDING CASSETTE SUB-FAMILY C"/>
    <property type="match status" value="1"/>
</dbReference>
<keyword evidence="1" id="KW-0812">Transmembrane</keyword>
<keyword evidence="5" id="KW-0472">Membrane</keyword>
<keyword evidence="4" id="KW-1133">Transmembrane helix</keyword>
<dbReference type="InterPro" id="IPR036640">
    <property type="entry name" value="ABC1_TM_sf"/>
</dbReference>
<evidence type="ECO:0000313" key="6">
    <source>
        <dbReference type="EMBL" id="CAG5071449.1"/>
    </source>
</evidence>
<evidence type="ECO:0000256" key="1">
    <source>
        <dbReference type="ARBA" id="ARBA00022692"/>
    </source>
</evidence>
<dbReference type="GO" id="GO:0042626">
    <property type="term" value="F:ATPase-coupled transmembrane transporter activity"/>
    <property type="evidence" value="ECO:0007669"/>
    <property type="project" value="TreeGrafter"/>
</dbReference>
<dbReference type="GO" id="GO:0016020">
    <property type="term" value="C:membrane"/>
    <property type="evidence" value="ECO:0007669"/>
    <property type="project" value="InterPro"/>
</dbReference>
<gene>
    <name evidence="6" type="ORF">HICCMSTLAB_LOCUS51</name>
</gene>
<dbReference type="Proteomes" id="UP000786811">
    <property type="component" value="Unassembled WGS sequence"/>
</dbReference>
<comment type="caution">
    <text evidence="6">The sequence shown here is derived from an EMBL/GenBank/DDBJ whole genome shotgun (WGS) entry which is preliminary data.</text>
</comment>
<evidence type="ECO:0000256" key="5">
    <source>
        <dbReference type="ARBA" id="ARBA00023136"/>
    </source>
</evidence>
<dbReference type="PANTHER" id="PTHR24223:SF461">
    <property type="entry name" value="ATP-BINDING CASSETTE SUB-FAMILY C MEMBER SUR"/>
    <property type="match status" value="1"/>
</dbReference>
<dbReference type="Gene3D" id="1.20.1560.10">
    <property type="entry name" value="ABC transporter type 1, transmembrane domain"/>
    <property type="match status" value="1"/>
</dbReference>
<evidence type="ECO:0000256" key="3">
    <source>
        <dbReference type="ARBA" id="ARBA00022840"/>
    </source>
</evidence>
<name>A0A8J2E4A5_COTCN</name>
<proteinExistence type="predicted"/>
<dbReference type="InterPro" id="IPR050173">
    <property type="entry name" value="ABC_transporter_C-like"/>
</dbReference>
<evidence type="ECO:0000256" key="4">
    <source>
        <dbReference type="ARBA" id="ARBA00022989"/>
    </source>
</evidence>
<organism evidence="6 7">
    <name type="scientific">Cotesia congregata</name>
    <name type="common">Parasitoid wasp</name>
    <name type="synonym">Apanteles congregatus</name>
    <dbReference type="NCBI Taxonomy" id="51543"/>
    <lineage>
        <taxon>Eukaryota</taxon>
        <taxon>Metazoa</taxon>
        <taxon>Ecdysozoa</taxon>
        <taxon>Arthropoda</taxon>
        <taxon>Hexapoda</taxon>
        <taxon>Insecta</taxon>
        <taxon>Pterygota</taxon>
        <taxon>Neoptera</taxon>
        <taxon>Endopterygota</taxon>
        <taxon>Hymenoptera</taxon>
        <taxon>Apocrita</taxon>
        <taxon>Ichneumonoidea</taxon>
        <taxon>Braconidae</taxon>
        <taxon>Microgastrinae</taxon>
        <taxon>Cotesia</taxon>
    </lineage>
</organism>
<sequence length="119" mass="13462">MEQLMDNGYFLGVVIFMAAILQSTLSQASTHFVNVEGIRLRTALQALIYHKSLRLYSWGFLEEEIGKTGDNDKDNNLRSGADIGTLTNLMAEDAYNVMSFFWIGHYVWAIPLKVINKLS</sequence>
<protein>
    <submittedName>
        <fullName evidence="6">Similar to ABCC1: Multidrug resistance-associated protein 1 (Homo sapiens)</fullName>
    </submittedName>
</protein>
<dbReference type="EMBL" id="CAJNRD030000383">
    <property type="protein sequence ID" value="CAG5071449.1"/>
    <property type="molecule type" value="Genomic_DNA"/>
</dbReference>